<evidence type="ECO:0008006" key="4">
    <source>
        <dbReference type="Google" id="ProtNLM"/>
    </source>
</evidence>
<evidence type="ECO:0000313" key="3">
    <source>
        <dbReference type="Proteomes" id="UP000070533"/>
    </source>
</evidence>
<accession>A0A133Q9L1</accession>
<sequence length="262" mass="28699">MGRSPNKKITKMEKKLMNCAIALLAVFALTMTSCSKDDETTPKIEFQNVEIGHGGTAIIGKDIHLECKIFAEAKVKYINVSMKQKGGSSTLEKLYNDSKYVNVIDPVFHEHLILPETLAEGVYVVTISVKDMVGTTKSVSQEVKLTKQSSTAPVVTNLEILNPKTGLGVVKAKAGDMVLVKAHIEAAKIIKDMELEFHGKDEKPVALTDAQMKKYIGKKSVDFAEQIMVPADAPAGEYHFHFTVEDEKGQSATGELEGFQIQ</sequence>
<keyword evidence="3" id="KW-1185">Reference proteome</keyword>
<feature type="signal peptide" evidence="1">
    <location>
        <begin position="1"/>
        <end position="35"/>
    </location>
</feature>
<dbReference type="STRING" id="28128.HMPREF3226_01385"/>
<evidence type="ECO:0000313" key="2">
    <source>
        <dbReference type="EMBL" id="KXA39549.1"/>
    </source>
</evidence>
<dbReference type="PROSITE" id="PS51257">
    <property type="entry name" value="PROKAR_LIPOPROTEIN"/>
    <property type="match status" value="1"/>
</dbReference>
<dbReference type="InterPro" id="IPR027829">
    <property type="entry name" value="DUF4625"/>
</dbReference>
<dbReference type="Proteomes" id="UP000070533">
    <property type="component" value="Unassembled WGS sequence"/>
</dbReference>
<keyword evidence="1" id="KW-0732">Signal</keyword>
<dbReference type="PATRIC" id="fig|28128.5.peg.1409"/>
<dbReference type="eggNOG" id="COG1470">
    <property type="taxonomic scope" value="Bacteria"/>
</dbReference>
<dbReference type="OrthoDB" id="978436at2"/>
<proteinExistence type="predicted"/>
<organism evidence="2 3">
    <name type="scientific">Prevotella corporis</name>
    <dbReference type="NCBI Taxonomy" id="28128"/>
    <lineage>
        <taxon>Bacteria</taxon>
        <taxon>Pseudomonadati</taxon>
        <taxon>Bacteroidota</taxon>
        <taxon>Bacteroidia</taxon>
        <taxon>Bacteroidales</taxon>
        <taxon>Prevotellaceae</taxon>
        <taxon>Prevotella</taxon>
    </lineage>
</organism>
<dbReference type="AlphaFoldDB" id="A0A133Q9L1"/>
<name>A0A133Q9L1_9BACT</name>
<reference evidence="3" key="1">
    <citation type="submission" date="2016-01" db="EMBL/GenBank/DDBJ databases">
        <authorList>
            <person name="Mitreva M."/>
            <person name="Pepin K.H."/>
            <person name="Mihindukulasuriya K.A."/>
            <person name="Fulton R."/>
            <person name="Fronick C."/>
            <person name="O'Laughlin M."/>
            <person name="Miner T."/>
            <person name="Herter B."/>
            <person name="Rosa B.A."/>
            <person name="Cordes M."/>
            <person name="Tomlinson C."/>
            <person name="Wollam A."/>
            <person name="Palsikar V.B."/>
            <person name="Mardis E.R."/>
            <person name="Wilson R.K."/>
        </authorList>
    </citation>
    <scope>NUCLEOTIDE SEQUENCE [LARGE SCALE GENOMIC DNA]</scope>
    <source>
        <strain evidence="3">MJR7716</strain>
    </source>
</reference>
<protein>
    <recommendedName>
        <fullName evidence="4">DUF4625 domain-containing protein</fullName>
    </recommendedName>
</protein>
<dbReference type="EMBL" id="LRQG01000092">
    <property type="protein sequence ID" value="KXA39549.1"/>
    <property type="molecule type" value="Genomic_DNA"/>
</dbReference>
<dbReference type="Pfam" id="PF15418">
    <property type="entry name" value="DUF4625"/>
    <property type="match status" value="2"/>
</dbReference>
<feature type="chain" id="PRO_5007458576" description="DUF4625 domain-containing protein" evidence="1">
    <location>
        <begin position="36"/>
        <end position="262"/>
    </location>
</feature>
<comment type="caution">
    <text evidence="2">The sequence shown here is derived from an EMBL/GenBank/DDBJ whole genome shotgun (WGS) entry which is preliminary data.</text>
</comment>
<gene>
    <name evidence="2" type="ORF">HMPREF3226_01385</name>
</gene>
<evidence type="ECO:0000256" key="1">
    <source>
        <dbReference type="SAM" id="SignalP"/>
    </source>
</evidence>